<dbReference type="RefSeq" id="WP_162033488.1">
    <property type="nucleotide sequence ID" value="NZ_CACVBR010000030.1"/>
</dbReference>
<name>A0A6N4XCF5_9FLAO</name>
<accession>A0A6N4XCF5</accession>
<organism evidence="1 2">
    <name type="scientific">Chryseobacterium potabilaquae</name>
    <dbReference type="NCBI Taxonomy" id="2675057"/>
    <lineage>
        <taxon>Bacteria</taxon>
        <taxon>Pseudomonadati</taxon>
        <taxon>Bacteroidota</taxon>
        <taxon>Flavobacteriia</taxon>
        <taxon>Flavobacteriales</taxon>
        <taxon>Weeksellaceae</taxon>
        <taxon>Chryseobacterium group</taxon>
        <taxon>Chryseobacterium</taxon>
    </lineage>
</organism>
<proteinExistence type="predicted"/>
<protein>
    <submittedName>
        <fullName evidence="1">Uncharacterized protein</fullName>
    </submittedName>
</protein>
<dbReference type="EMBL" id="CACVBR010000030">
    <property type="protein sequence ID" value="CAA7196713.1"/>
    <property type="molecule type" value="Genomic_DNA"/>
</dbReference>
<keyword evidence="2" id="KW-1185">Reference proteome</keyword>
<evidence type="ECO:0000313" key="1">
    <source>
        <dbReference type="EMBL" id="CAA7196713.1"/>
    </source>
</evidence>
<dbReference type="Proteomes" id="UP000445144">
    <property type="component" value="Unassembled WGS sequence"/>
</dbReference>
<reference evidence="1 2" key="1">
    <citation type="submission" date="2020-01" db="EMBL/GenBank/DDBJ databases">
        <authorList>
            <person name="Rodrigo-Torres L."/>
            <person name="Arahal R. D."/>
            <person name="Lucena T."/>
        </authorList>
    </citation>
    <scope>NUCLEOTIDE SEQUENCE [LARGE SCALE GENOMIC DNA]</scope>
    <source>
        <strain evidence="1 2">CECT 9293</strain>
    </source>
</reference>
<gene>
    <name evidence="1" type="ORF">CHRY9293_02788</name>
</gene>
<evidence type="ECO:0000313" key="2">
    <source>
        <dbReference type="Proteomes" id="UP000445144"/>
    </source>
</evidence>
<sequence>MTEERAKLLLSKIKRIKSNSAIVEAELMVVIAELNACLGSVGTAQNKQKKTRAEKKAVEIEKIRAQFHKK</sequence>
<dbReference type="AlphaFoldDB" id="A0A6N4XCF5"/>